<dbReference type="AlphaFoldDB" id="A0A2W5PLW6"/>
<sequence>MNVNLNAINPIKIFGVPGLLMILAVTYNTILAFISARGPYIGPVHVAAAESFLILFSAAYVGMKIGSYRNITPPLMFVAAIMMCFFYVSFMNEEFFLKGFRDMVLIAVFFMIGGLAETKNIISCFRFLAIIIFVFLLIENYATQFYVYLFKPAIFYANTRGVELLENDETGLFRNSLGFRGRFSYFMSTHRLSSIFLEQVSLANFAMILAIFTSTFWDHIKRWDRVLFIVTVVLMVLTNSSRTASFVVMAVFIGHFVFPLIPRYLNVAFLPGLLLLCWLVFYDPSVEVYNMSDNLKGRVGHSINFMSRLGADIFTGGGLDKIEKTGDTGYSYILLTQSIFGLITFWLFTALIVPPSDPSRKRFIHGAALYLYINLLIGAAILSIKVSAPFWFIAGYLYYKNNEKKIPYYDYNPQQAY</sequence>
<organism evidence="2 3">
    <name type="scientific">Micavibrio aeruginosavorus</name>
    <dbReference type="NCBI Taxonomy" id="349221"/>
    <lineage>
        <taxon>Bacteria</taxon>
        <taxon>Pseudomonadati</taxon>
        <taxon>Bdellovibrionota</taxon>
        <taxon>Bdellovibrionia</taxon>
        <taxon>Bdellovibrionales</taxon>
        <taxon>Pseudobdellovibrionaceae</taxon>
        <taxon>Micavibrio</taxon>
    </lineage>
</organism>
<feature type="transmembrane region" description="Helical" evidence="1">
    <location>
        <begin position="330"/>
        <end position="352"/>
    </location>
</feature>
<feature type="transmembrane region" description="Helical" evidence="1">
    <location>
        <begin position="96"/>
        <end position="115"/>
    </location>
</feature>
<reference evidence="2 3" key="1">
    <citation type="submission" date="2017-08" db="EMBL/GenBank/DDBJ databases">
        <title>Infants hospitalized years apart are colonized by the same room-sourced microbial strains.</title>
        <authorList>
            <person name="Brooks B."/>
            <person name="Olm M.R."/>
            <person name="Firek B.A."/>
            <person name="Baker R."/>
            <person name="Thomas B.C."/>
            <person name="Morowitz M.J."/>
            <person name="Banfield J.F."/>
        </authorList>
    </citation>
    <scope>NUCLEOTIDE SEQUENCE [LARGE SCALE GENOMIC DNA]</scope>
    <source>
        <strain evidence="2">S2_005_002_R2_29</strain>
    </source>
</reference>
<feature type="transmembrane region" description="Helical" evidence="1">
    <location>
        <begin position="40"/>
        <end position="61"/>
    </location>
</feature>
<gene>
    <name evidence="2" type="ORF">DI551_06880</name>
</gene>
<feature type="transmembrane region" description="Helical" evidence="1">
    <location>
        <begin position="264"/>
        <end position="282"/>
    </location>
</feature>
<evidence type="ECO:0000313" key="2">
    <source>
        <dbReference type="EMBL" id="PZQ45627.1"/>
    </source>
</evidence>
<keyword evidence="1" id="KW-1133">Transmembrane helix</keyword>
<feature type="transmembrane region" description="Helical" evidence="1">
    <location>
        <begin position="12"/>
        <end position="34"/>
    </location>
</feature>
<dbReference type="EMBL" id="QFQB01000043">
    <property type="protein sequence ID" value="PZQ45627.1"/>
    <property type="molecule type" value="Genomic_DNA"/>
</dbReference>
<feature type="transmembrane region" description="Helical" evidence="1">
    <location>
        <begin position="127"/>
        <end position="149"/>
    </location>
</feature>
<feature type="transmembrane region" description="Helical" evidence="1">
    <location>
        <begin position="226"/>
        <end position="258"/>
    </location>
</feature>
<feature type="transmembrane region" description="Helical" evidence="1">
    <location>
        <begin position="73"/>
        <end position="90"/>
    </location>
</feature>
<evidence type="ECO:0000313" key="3">
    <source>
        <dbReference type="Proteomes" id="UP000249417"/>
    </source>
</evidence>
<feature type="transmembrane region" description="Helical" evidence="1">
    <location>
        <begin position="372"/>
        <end position="399"/>
    </location>
</feature>
<feature type="transmembrane region" description="Helical" evidence="1">
    <location>
        <begin position="195"/>
        <end position="214"/>
    </location>
</feature>
<dbReference type="Proteomes" id="UP000249417">
    <property type="component" value="Unassembled WGS sequence"/>
</dbReference>
<name>A0A2W5PLW6_9BACT</name>
<keyword evidence="1" id="KW-0812">Transmembrane</keyword>
<protein>
    <recommendedName>
        <fullName evidence="4">Polymerase</fullName>
    </recommendedName>
</protein>
<comment type="caution">
    <text evidence="2">The sequence shown here is derived from an EMBL/GenBank/DDBJ whole genome shotgun (WGS) entry which is preliminary data.</text>
</comment>
<evidence type="ECO:0008006" key="4">
    <source>
        <dbReference type="Google" id="ProtNLM"/>
    </source>
</evidence>
<keyword evidence="1" id="KW-0472">Membrane</keyword>
<evidence type="ECO:0000256" key="1">
    <source>
        <dbReference type="SAM" id="Phobius"/>
    </source>
</evidence>
<accession>A0A2W5PLW6</accession>
<proteinExistence type="predicted"/>